<dbReference type="PANTHER" id="PTHR46268">
    <property type="entry name" value="STRESS RESPONSE PROTEIN NHAX"/>
    <property type="match status" value="1"/>
</dbReference>
<feature type="domain" description="UspA" evidence="2">
    <location>
        <begin position="1"/>
        <end position="143"/>
    </location>
</feature>
<dbReference type="Pfam" id="PF00582">
    <property type="entry name" value="Usp"/>
    <property type="match status" value="1"/>
</dbReference>
<name>A0A238YFX4_9FLAO</name>
<sequence>MKTILHATDFSENAIEALKYAHTLCLKMNASLYVIHVFDTSTLSSDLNETYLLPFKETLEQKNKKLKQFCETHLGSNYKTTQLKMSAVEHKNVAKGIISKVKEINASIIVTGAKGKSALEELLTGNTIKQLIEKAPCPVLIIPKHTKLQKLETIVYATDFEEEDISAIFKLSQIAKIFNATIKVVHVSSKKETHGLQEMEWFKELLKQKVTYEKLEFDLLFYEDTYDVLKAYLEEANADLLAMLEREKKNILKKIFHRDLVKKMGSKSTIPLISYNEVNY</sequence>
<organism evidence="3 4">
    <name type="scientific">Lutibacter agarilyticus</name>
    <dbReference type="NCBI Taxonomy" id="1109740"/>
    <lineage>
        <taxon>Bacteria</taxon>
        <taxon>Pseudomonadati</taxon>
        <taxon>Bacteroidota</taxon>
        <taxon>Flavobacteriia</taxon>
        <taxon>Flavobacteriales</taxon>
        <taxon>Flavobacteriaceae</taxon>
        <taxon>Lutibacter</taxon>
    </lineage>
</organism>
<gene>
    <name evidence="3" type="ORF">SAMN06265371_10918</name>
</gene>
<dbReference type="EMBL" id="FZNT01000009">
    <property type="protein sequence ID" value="SNR69631.1"/>
    <property type="molecule type" value="Genomic_DNA"/>
</dbReference>
<dbReference type="AlphaFoldDB" id="A0A238YFX4"/>
<dbReference type="PANTHER" id="PTHR46268:SF6">
    <property type="entry name" value="UNIVERSAL STRESS PROTEIN UP12"/>
    <property type="match status" value="1"/>
</dbReference>
<dbReference type="OrthoDB" id="9788959at2"/>
<dbReference type="Proteomes" id="UP000198384">
    <property type="component" value="Unassembled WGS sequence"/>
</dbReference>
<evidence type="ECO:0000259" key="2">
    <source>
        <dbReference type="Pfam" id="PF00582"/>
    </source>
</evidence>
<reference evidence="3" key="1">
    <citation type="submission" date="2017-06" db="EMBL/GenBank/DDBJ databases">
        <authorList>
            <person name="Kim H.J."/>
            <person name="Triplett B.A."/>
        </authorList>
    </citation>
    <scope>NUCLEOTIDE SEQUENCE [LARGE SCALE GENOMIC DNA]</scope>
    <source>
        <strain evidence="3">DSM 29150</strain>
    </source>
</reference>
<evidence type="ECO:0000256" key="1">
    <source>
        <dbReference type="ARBA" id="ARBA00008791"/>
    </source>
</evidence>
<evidence type="ECO:0000313" key="3">
    <source>
        <dbReference type="EMBL" id="SNR69631.1"/>
    </source>
</evidence>
<keyword evidence="4" id="KW-1185">Reference proteome</keyword>
<dbReference type="InterPro" id="IPR014729">
    <property type="entry name" value="Rossmann-like_a/b/a_fold"/>
</dbReference>
<accession>A0A238YFX4</accession>
<dbReference type="Gene3D" id="3.40.50.620">
    <property type="entry name" value="HUPs"/>
    <property type="match status" value="2"/>
</dbReference>
<dbReference type="CDD" id="cd00293">
    <property type="entry name" value="USP-like"/>
    <property type="match status" value="1"/>
</dbReference>
<protein>
    <submittedName>
        <fullName evidence="3">Nucleotide-binding universal stress protein, UspA family</fullName>
    </submittedName>
</protein>
<dbReference type="PRINTS" id="PR01438">
    <property type="entry name" value="UNVRSLSTRESS"/>
</dbReference>
<proteinExistence type="inferred from homology"/>
<comment type="similarity">
    <text evidence="1">Belongs to the universal stress protein A family.</text>
</comment>
<dbReference type="InterPro" id="IPR006015">
    <property type="entry name" value="Universal_stress_UspA"/>
</dbReference>
<dbReference type="InterPro" id="IPR006016">
    <property type="entry name" value="UspA"/>
</dbReference>
<dbReference type="RefSeq" id="WP_089382444.1">
    <property type="nucleotide sequence ID" value="NZ_FZNT01000009.1"/>
</dbReference>
<evidence type="ECO:0000313" key="4">
    <source>
        <dbReference type="Proteomes" id="UP000198384"/>
    </source>
</evidence>
<dbReference type="SUPFAM" id="SSF52402">
    <property type="entry name" value="Adenine nucleotide alpha hydrolases-like"/>
    <property type="match status" value="2"/>
</dbReference>